<comment type="subcellular location">
    <subcellularLocation>
        <location evidence="5">Cytoplasm</location>
    </subcellularLocation>
</comment>
<proteinExistence type="inferred from homology"/>
<organism evidence="9 10">
    <name type="scientific">Leifsonia kafniensis</name>
    <dbReference type="NCBI Taxonomy" id="475957"/>
    <lineage>
        <taxon>Bacteria</taxon>
        <taxon>Bacillati</taxon>
        <taxon>Actinomycetota</taxon>
        <taxon>Actinomycetes</taxon>
        <taxon>Micrococcales</taxon>
        <taxon>Microbacteriaceae</taxon>
        <taxon>Leifsonia</taxon>
    </lineage>
</organism>
<dbReference type="Pfam" id="PF24986">
    <property type="entry name" value="PRC_RimM"/>
    <property type="match status" value="1"/>
</dbReference>
<gene>
    <name evidence="5 9" type="primary">rimM</name>
    <name evidence="9" type="ORF">GCM10022381_11070</name>
</gene>
<dbReference type="SUPFAM" id="SSF50447">
    <property type="entry name" value="Translation proteins"/>
    <property type="match status" value="1"/>
</dbReference>
<evidence type="ECO:0000259" key="8">
    <source>
        <dbReference type="Pfam" id="PF24986"/>
    </source>
</evidence>
<dbReference type="InterPro" id="IPR036976">
    <property type="entry name" value="RimM_N_sf"/>
</dbReference>
<reference evidence="10" key="1">
    <citation type="journal article" date="2019" name="Int. J. Syst. Evol. Microbiol.">
        <title>The Global Catalogue of Microorganisms (GCM) 10K type strain sequencing project: providing services to taxonomists for standard genome sequencing and annotation.</title>
        <authorList>
            <consortium name="The Broad Institute Genomics Platform"/>
            <consortium name="The Broad Institute Genome Sequencing Center for Infectious Disease"/>
            <person name="Wu L."/>
            <person name="Ma J."/>
        </authorList>
    </citation>
    <scope>NUCLEOTIDE SEQUENCE [LARGE SCALE GENOMIC DNA]</scope>
    <source>
        <strain evidence="10">JCM 17021</strain>
    </source>
</reference>
<comment type="caution">
    <text evidence="9">The sequence shown here is derived from an EMBL/GenBank/DDBJ whole genome shotgun (WGS) entry which is preliminary data.</text>
</comment>
<dbReference type="InterPro" id="IPR056792">
    <property type="entry name" value="PRC_RimM"/>
</dbReference>
<dbReference type="InterPro" id="IPR011961">
    <property type="entry name" value="RimM"/>
</dbReference>
<feature type="compositionally biased region" description="Acidic residues" evidence="6">
    <location>
        <begin position="180"/>
        <end position="193"/>
    </location>
</feature>
<dbReference type="InterPro" id="IPR009000">
    <property type="entry name" value="Transl_B-barrel_sf"/>
</dbReference>
<evidence type="ECO:0000256" key="3">
    <source>
        <dbReference type="ARBA" id="ARBA00022552"/>
    </source>
</evidence>
<dbReference type="InterPro" id="IPR002676">
    <property type="entry name" value="RimM_N"/>
</dbReference>
<keyword evidence="10" id="KW-1185">Reference proteome</keyword>
<evidence type="ECO:0000256" key="5">
    <source>
        <dbReference type="HAMAP-Rule" id="MF_00014"/>
    </source>
</evidence>
<evidence type="ECO:0000256" key="6">
    <source>
        <dbReference type="SAM" id="MobiDB-lite"/>
    </source>
</evidence>
<feature type="compositionally biased region" description="Low complexity" evidence="6">
    <location>
        <begin position="194"/>
        <end position="219"/>
    </location>
</feature>
<feature type="domain" description="Ribosome maturation factor RimM PRC barrel" evidence="8">
    <location>
        <begin position="112"/>
        <end position="177"/>
    </location>
</feature>
<dbReference type="SUPFAM" id="SSF50346">
    <property type="entry name" value="PRC-barrel domain"/>
    <property type="match status" value="1"/>
</dbReference>
<feature type="domain" description="RimM N-terminal" evidence="7">
    <location>
        <begin position="13"/>
        <end position="98"/>
    </location>
</feature>
<evidence type="ECO:0000256" key="2">
    <source>
        <dbReference type="ARBA" id="ARBA00022517"/>
    </source>
</evidence>
<accession>A0ABP7KBF1</accession>
<comment type="domain">
    <text evidence="5">The PRC barrel domain binds ribosomal protein uS19.</text>
</comment>
<evidence type="ECO:0000256" key="1">
    <source>
        <dbReference type="ARBA" id="ARBA00022490"/>
    </source>
</evidence>
<dbReference type="Gene3D" id="2.40.30.60">
    <property type="entry name" value="RimM"/>
    <property type="match status" value="1"/>
</dbReference>
<keyword evidence="4 5" id="KW-0143">Chaperone</keyword>
<dbReference type="EMBL" id="BAABCN010000002">
    <property type="protein sequence ID" value="GAA3869580.1"/>
    <property type="molecule type" value="Genomic_DNA"/>
</dbReference>
<evidence type="ECO:0000313" key="10">
    <source>
        <dbReference type="Proteomes" id="UP001501803"/>
    </source>
</evidence>
<dbReference type="HAMAP" id="MF_00014">
    <property type="entry name" value="Ribosome_mat_RimM"/>
    <property type="match status" value="1"/>
</dbReference>
<keyword evidence="2 5" id="KW-0690">Ribosome biogenesis</keyword>
<comment type="similarity">
    <text evidence="5">Belongs to the RimM family.</text>
</comment>
<feature type="region of interest" description="Disordered" evidence="6">
    <location>
        <begin position="180"/>
        <end position="219"/>
    </location>
</feature>
<dbReference type="Pfam" id="PF01782">
    <property type="entry name" value="RimM"/>
    <property type="match status" value="1"/>
</dbReference>
<evidence type="ECO:0000256" key="4">
    <source>
        <dbReference type="ARBA" id="ARBA00023186"/>
    </source>
</evidence>
<comment type="subunit">
    <text evidence="5">Binds ribosomal protein uS19.</text>
</comment>
<comment type="function">
    <text evidence="5">An accessory protein needed during the final step in the assembly of 30S ribosomal subunit, possibly for assembly of the head region. Essential for efficient processing of 16S rRNA. May be needed both before and after RbfA during the maturation of 16S rRNA. It has affinity for free ribosomal 30S subunits but not for 70S ribosomes.</text>
</comment>
<dbReference type="PANTHER" id="PTHR33692:SF1">
    <property type="entry name" value="RIBOSOME MATURATION FACTOR RIMM"/>
    <property type="match status" value="1"/>
</dbReference>
<keyword evidence="3 5" id="KW-0698">rRNA processing</keyword>
<name>A0ABP7KBF1_9MICO</name>
<keyword evidence="1 5" id="KW-0963">Cytoplasm</keyword>
<dbReference type="Gene3D" id="2.30.30.240">
    <property type="entry name" value="PRC-barrel domain"/>
    <property type="match status" value="1"/>
</dbReference>
<evidence type="ECO:0000313" key="9">
    <source>
        <dbReference type="EMBL" id="GAA3869580.1"/>
    </source>
</evidence>
<dbReference type="InterPro" id="IPR011033">
    <property type="entry name" value="PRC_barrel-like_sf"/>
</dbReference>
<evidence type="ECO:0000259" key="7">
    <source>
        <dbReference type="Pfam" id="PF01782"/>
    </source>
</evidence>
<sequence>MNENTPPRTQLRVGRLTKAHGLKGAIKLEMFTDDPGRRFVPGSVFTLQVPTGSPWHGKTLELVELRWYNQHPVGFFKDVLDRSAAETLAKAILWIEQDPAEASDEEDAWYDHQLVGLAVMRDGVKVGTIARLDHMPAQDLLIVKTPNGDVMVPFVKAIVPAVDIAAGTVTVTPPIGLFEELPEEAEESAESAEAEPPVAPEAEAPSGADADAAPDVPTE</sequence>
<dbReference type="Proteomes" id="UP001501803">
    <property type="component" value="Unassembled WGS sequence"/>
</dbReference>
<protein>
    <recommendedName>
        <fullName evidence="5">Ribosome maturation factor RimM</fullName>
    </recommendedName>
</protein>
<dbReference type="PANTHER" id="PTHR33692">
    <property type="entry name" value="RIBOSOME MATURATION FACTOR RIMM"/>
    <property type="match status" value="1"/>
</dbReference>
<dbReference type="NCBIfam" id="TIGR02273">
    <property type="entry name" value="16S_RimM"/>
    <property type="match status" value="1"/>
</dbReference>